<dbReference type="Gene3D" id="3.40.50.720">
    <property type="entry name" value="NAD(P)-binding Rossmann-like Domain"/>
    <property type="match status" value="1"/>
</dbReference>
<feature type="domain" description="6-phosphogluconate dehydrogenase NADP-binding" evidence="4">
    <location>
        <begin position="36"/>
        <end position="193"/>
    </location>
</feature>
<comment type="caution">
    <text evidence="6">The sequence shown here is derived from an EMBL/GenBank/DDBJ whole genome shotgun (WGS) entry which is preliminary data.</text>
</comment>
<dbReference type="Proteomes" id="UP000249590">
    <property type="component" value="Unassembled WGS sequence"/>
</dbReference>
<dbReference type="InterPro" id="IPR029154">
    <property type="entry name" value="HIBADH-like_NADP-bd"/>
</dbReference>
<dbReference type="PANTHER" id="PTHR43060">
    <property type="entry name" value="3-HYDROXYISOBUTYRATE DEHYDROGENASE-LIKE 1, MITOCHONDRIAL-RELATED"/>
    <property type="match status" value="1"/>
</dbReference>
<evidence type="ECO:0000259" key="4">
    <source>
        <dbReference type="Pfam" id="PF03446"/>
    </source>
</evidence>
<dbReference type="GO" id="GO:0050661">
    <property type="term" value="F:NADP binding"/>
    <property type="evidence" value="ECO:0007669"/>
    <property type="project" value="InterPro"/>
</dbReference>
<dbReference type="SUPFAM" id="SSF48179">
    <property type="entry name" value="6-phosphogluconate dehydrogenase C-terminal domain-like"/>
    <property type="match status" value="1"/>
</dbReference>
<evidence type="ECO:0000256" key="1">
    <source>
        <dbReference type="ARBA" id="ARBA00023002"/>
    </source>
</evidence>
<gene>
    <name evidence="6" type="ORF">DLJ53_27400</name>
</gene>
<dbReference type="Pfam" id="PF14833">
    <property type="entry name" value="NAD_binding_11"/>
    <property type="match status" value="1"/>
</dbReference>
<dbReference type="AlphaFoldDB" id="A0A8B2NGM6"/>
<evidence type="ECO:0000256" key="2">
    <source>
        <dbReference type="ARBA" id="ARBA00023027"/>
    </source>
</evidence>
<keyword evidence="2" id="KW-0520">NAD</keyword>
<dbReference type="GO" id="GO:0051287">
    <property type="term" value="F:NAD binding"/>
    <property type="evidence" value="ECO:0007669"/>
    <property type="project" value="InterPro"/>
</dbReference>
<dbReference type="InterPro" id="IPR036291">
    <property type="entry name" value="NAD(P)-bd_dom_sf"/>
</dbReference>
<dbReference type="Pfam" id="PF03446">
    <property type="entry name" value="NAD_binding_2"/>
    <property type="match status" value="1"/>
</dbReference>
<dbReference type="SUPFAM" id="SSF51735">
    <property type="entry name" value="NAD(P)-binding Rossmann-fold domains"/>
    <property type="match status" value="1"/>
</dbReference>
<evidence type="ECO:0000259" key="5">
    <source>
        <dbReference type="Pfam" id="PF14833"/>
    </source>
</evidence>
<evidence type="ECO:0000256" key="3">
    <source>
        <dbReference type="PIRSR" id="PIRSR000103-1"/>
    </source>
</evidence>
<reference evidence="6 7" key="1">
    <citation type="submission" date="2018-05" db="EMBL/GenBank/DDBJ databases">
        <title>Acuticoccus sediminis sp. nov., isolated from deep-sea sediment of Indian Ocean.</title>
        <authorList>
            <person name="Liu X."/>
            <person name="Lai Q."/>
            <person name="Du Y."/>
            <person name="Sun F."/>
            <person name="Zhang X."/>
            <person name="Wang S."/>
            <person name="Shao Z."/>
        </authorList>
    </citation>
    <scope>NUCLEOTIDE SEQUENCE [LARGE SCALE GENOMIC DNA]</scope>
    <source>
        <strain evidence="6 7">PTG4-2</strain>
    </source>
</reference>
<evidence type="ECO:0000313" key="6">
    <source>
        <dbReference type="EMBL" id="RAH98420.1"/>
    </source>
</evidence>
<feature type="active site" evidence="3">
    <location>
        <position position="202"/>
    </location>
</feature>
<dbReference type="InterPro" id="IPR008927">
    <property type="entry name" value="6-PGluconate_DH-like_C_sf"/>
</dbReference>
<evidence type="ECO:0000313" key="7">
    <source>
        <dbReference type="Proteomes" id="UP000249590"/>
    </source>
</evidence>
<protein>
    <recommendedName>
        <fullName evidence="8">NAD(P)-dependent oxidoreductase</fullName>
    </recommendedName>
</protein>
<dbReference type="PANTHER" id="PTHR43060:SF15">
    <property type="entry name" value="3-HYDROXYISOBUTYRATE DEHYDROGENASE-LIKE 1, MITOCHONDRIAL-RELATED"/>
    <property type="match status" value="1"/>
</dbReference>
<dbReference type="Gene3D" id="1.10.1040.10">
    <property type="entry name" value="N-(1-d-carboxylethyl)-l-norvaline Dehydrogenase, domain 2"/>
    <property type="match status" value="1"/>
</dbReference>
<evidence type="ECO:0008006" key="8">
    <source>
        <dbReference type="Google" id="ProtNLM"/>
    </source>
</evidence>
<name>A0A8B2NGM6_9HYPH</name>
<dbReference type="GO" id="GO:0016491">
    <property type="term" value="F:oxidoreductase activity"/>
    <property type="evidence" value="ECO:0007669"/>
    <property type="project" value="UniProtKB-KW"/>
</dbReference>
<proteinExistence type="predicted"/>
<keyword evidence="1" id="KW-0560">Oxidoreductase</keyword>
<dbReference type="EMBL" id="QHHQ01000007">
    <property type="protein sequence ID" value="RAH98420.1"/>
    <property type="molecule type" value="Genomic_DNA"/>
</dbReference>
<sequence length="336" mass="35780">MRPGPTAAAASLTRRMGPDAIRRRAPMSGPAAGPAIAFVGLGGMGRGLVKNMALKGLAVTATDMRPERVDEAVSFGAVAGSDPVAMAAEADIFGICITTAEAVQDLAIRHGVLDAMRPGAVFLDHTTVSPSHVDLMRQECERRGLRYCEAPMTRTPAHADRGEVNVLFGGDADLLEELRPVFATYAENIFHVGPAGHAIRLKLIHNYIAFANVASFCEGFALAAREGLDMTKVIGIISAAGGKSGMMDLYGELTLKRDFTPHMSLANAQKDVRYYAEWMNEAGLPAFMSRSVEQTYALASIMGHADEGCTAVIKAYEELTGIEARLPEPADTEAAQ</sequence>
<feature type="domain" description="3-hydroxyisobutyrate dehydrogenase-like NAD-binding" evidence="5">
    <location>
        <begin position="198"/>
        <end position="316"/>
    </location>
</feature>
<dbReference type="InterPro" id="IPR013328">
    <property type="entry name" value="6PGD_dom2"/>
</dbReference>
<accession>A0A8B2NGM6</accession>
<keyword evidence="7" id="KW-1185">Reference proteome</keyword>
<dbReference type="InterPro" id="IPR006115">
    <property type="entry name" value="6PGDH_NADP-bd"/>
</dbReference>
<dbReference type="InterPro" id="IPR015815">
    <property type="entry name" value="HIBADH-related"/>
</dbReference>
<organism evidence="6 7">
    <name type="scientific">Acuticoccus sediminis</name>
    <dbReference type="NCBI Taxonomy" id="2184697"/>
    <lineage>
        <taxon>Bacteria</taxon>
        <taxon>Pseudomonadati</taxon>
        <taxon>Pseudomonadota</taxon>
        <taxon>Alphaproteobacteria</taxon>
        <taxon>Hyphomicrobiales</taxon>
        <taxon>Amorphaceae</taxon>
        <taxon>Acuticoccus</taxon>
    </lineage>
</organism>
<dbReference type="PIRSF" id="PIRSF000103">
    <property type="entry name" value="HIBADH"/>
    <property type="match status" value="1"/>
</dbReference>